<protein>
    <submittedName>
        <fullName evidence="2">Uncharacterized protein</fullName>
    </submittedName>
</protein>
<evidence type="ECO:0000313" key="2">
    <source>
        <dbReference type="EMBL" id="PWY90175.1"/>
    </source>
</evidence>
<dbReference type="STRING" id="1448321.A0A317WVR4"/>
<organism evidence="2 3">
    <name type="scientific">Aspergillus heteromorphus CBS 117.55</name>
    <dbReference type="NCBI Taxonomy" id="1448321"/>
    <lineage>
        <taxon>Eukaryota</taxon>
        <taxon>Fungi</taxon>
        <taxon>Dikarya</taxon>
        <taxon>Ascomycota</taxon>
        <taxon>Pezizomycotina</taxon>
        <taxon>Eurotiomycetes</taxon>
        <taxon>Eurotiomycetidae</taxon>
        <taxon>Eurotiales</taxon>
        <taxon>Aspergillaceae</taxon>
        <taxon>Aspergillus</taxon>
        <taxon>Aspergillus subgen. Circumdati</taxon>
    </lineage>
</organism>
<dbReference type="EMBL" id="MSFL01000003">
    <property type="protein sequence ID" value="PWY90175.1"/>
    <property type="molecule type" value="Genomic_DNA"/>
</dbReference>
<name>A0A317WVR4_9EURO</name>
<keyword evidence="3" id="KW-1185">Reference proteome</keyword>
<accession>A0A317WVR4</accession>
<dbReference type="Proteomes" id="UP000247233">
    <property type="component" value="Unassembled WGS sequence"/>
</dbReference>
<dbReference type="InterPro" id="IPR021216">
    <property type="entry name" value="DUF2722"/>
</dbReference>
<feature type="region of interest" description="Disordered" evidence="1">
    <location>
        <begin position="1"/>
        <end position="125"/>
    </location>
</feature>
<dbReference type="VEuPathDB" id="FungiDB:BO70DRAFT_350120"/>
<dbReference type="OrthoDB" id="20105at2759"/>
<feature type="compositionally biased region" description="Polar residues" evidence="1">
    <location>
        <begin position="1"/>
        <end position="11"/>
    </location>
</feature>
<dbReference type="Pfam" id="PF10846">
    <property type="entry name" value="DUF2722"/>
    <property type="match status" value="1"/>
</dbReference>
<dbReference type="GeneID" id="37063914"/>
<feature type="region of interest" description="Disordered" evidence="1">
    <location>
        <begin position="178"/>
        <end position="204"/>
    </location>
</feature>
<reference evidence="2 3" key="1">
    <citation type="submission" date="2016-12" db="EMBL/GenBank/DDBJ databases">
        <title>The genomes of Aspergillus section Nigri reveals drivers in fungal speciation.</title>
        <authorList>
            <consortium name="DOE Joint Genome Institute"/>
            <person name="Vesth T.C."/>
            <person name="Nybo J."/>
            <person name="Theobald S."/>
            <person name="Brandl J."/>
            <person name="Frisvad J.C."/>
            <person name="Nielsen K.F."/>
            <person name="Lyhne E.K."/>
            <person name="Kogle M.E."/>
            <person name="Kuo A."/>
            <person name="Riley R."/>
            <person name="Clum A."/>
            <person name="Nolan M."/>
            <person name="Lipzen A."/>
            <person name="Salamov A."/>
            <person name="Henrissat B."/>
            <person name="Wiebenga A."/>
            <person name="De Vries R.P."/>
            <person name="Grigoriev I.V."/>
            <person name="Mortensen U.H."/>
            <person name="Andersen M.R."/>
            <person name="Baker S.E."/>
        </authorList>
    </citation>
    <scope>NUCLEOTIDE SEQUENCE [LARGE SCALE GENOMIC DNA]</scope>
    <source>
        <strain evidence="2 3">CBS 117.55</strain>
    </source>
</reference>
<evidence type="ECO:0000256" key="1">
    <source>
        <dbReference type="SAM" id="MobiDB-lite"/>
    </source>
</evidence>
<proteinExistence type="predicted"/>
<gene>
    <name evidence="2" type="ORF">BO70DRAFT_350120</name>
</gene>
<dbReference type="RefSeq" id="XP_025403006.1">
    <property type="nucleotide sequence ID" value="XM_025541677.1"/>
</dbReference>
<evidence type="ECO:0000313" key="3">
    <source>
        <dbReference type="Proteomes" id="UP000247233"/>
    </source>
</evidence>
<feature type="compositionally biased region" description="Basic and acidic residues" evidence="1">
    <location>
        <begin position="107"/>
        <end position="125"/>
    </location>
</feature>
<sequence length="352" mass="38043">MLLTLKPSQNGVKGPHEYSIVRQSVPTPRSPPPSVPDLPAATAPPRSSADRSMDSSRSGLPPPAALTLPPPSVGFANVTGTAMNQPLPPPPGQWQTSDESMRQWLHARIEEDRRKQEEEKTRQETLRLEQRRVEQSMLRDSLQAGVPPQMIPLIFAGINPSGLPPSVLELTQQHLSQQPPAVRGPAPQMPVLPHAQRRPPHVRRDSRTMPANAYVGPPTHHQTHQTVPPPGVLLSQPLHVVGASPTQQPLSRPPVANAPVDTRLPIAAIPRMNPGEPQLQPSQSINLSNVHYAPGSSIPSTQPLPGKSDVSARQSPPSLYFHHWVPPARITDPWGSGNNAIDASQHSFVAAG</sequence>
<feature type="compositionally biased region" description="Pro residues" evidence="1">
    <location>
        <begin position="60"/>
        <end position="72"/>
    </location>
</feature>
<feature type="region of interest" description="Disordered" evidence="1">
    <location>
        <begin position="288"/>
        <end position="315"/>
    </location>
</feature>
<comment type="caution">
    <text evidence="2">The sequence shown here is derived from an EMBL/GenBank/DDBJ whole genome shotgun (WGS) entry which is preliminary data.</text>
</comment>
<dbReference type="AlphaFoldDB" id="A0A317WVR4"/>